<keyword evidence="12" id="KW-1185">Reference proteome</keyword>
<comment type="function">
    <text evidence="8">Claudins function as major constituents of the tight junction complexes that regulate the permeability of epithelia.</text>
</comment>
<proteinExistence type="inferred from homology"/>
<dbReference type="GO" id="GO:0005886">
    <property type="term" value="C:plasma membrane"/>
    <property type="evidence" value="ECO:0007669"/>
    <property type="project" value="UniProtKB-SubCell"/>
</dbReference>
<feature type="transmembrane region" description="Helical" evidence="8">
    <location>
        <begin position="83"/>
        <end position="104"/>
    </location>
</feature>
<organism evidence="11 12">
    <name type="scientific">Engystomops pustulosus</name>
    <name type="common">Tungara frog</name>
    <name type="synonym">Physalaemus pustulosus</name>
    <dbReference type="NCBI Taxonomy" id="76066"/>
    <lineage>
        <taxon>Eukaryota</taxon>
        <taxon>Metazoa</taxon>
        <taxon>Chordata</taxon>
        <taxon>Craniata</taxon>
        <taxon>Vertebrata</taxon>
        <taxon>Euteleostomi</taxon>
        <taxon>Amphibia</taxon>
        <taxon>Batrachia</taxon>
        <taxon>Anura</taxon>
        <taxon>Neobatrachia</taxon>
        <taxon>Hyloidea</taxon>
        <taxon>Leptodactylidae</taxon>
        <taxon>Leiuperinae</taxon>
        <taxon>Engystomops</taxon>
    </lineage>
</organism>
<feature type="transmembrane region" description="Helical" evidence="8">
    <location>
        <begin position="12"/>
        <end position="31"/>
    </location>
</feature>
<evidence type="ECO:0000256" key="8">
    <source>
        <dbReference type="RuleBase" id="RU060637"/>
    </source>
</evidence>
<sequence>MASMALQLMGFFISLIGFIGTIIATVLPHWWRTAHVGTNIITAVAYMKGLWMECVWHTTGIYQCQVHQSQLALPRDLQIARGMMVTSCVFSILACVVSVFGMNCTQCAKGSSAKRMIVILGGVTFLFAGLTCLIPVAWSTNDVVQDFYNPALPYGMKFEIGQALYVGFISGGLTVIGGIILLFTACQKNVDQVPYIQPSRNMRRPPMTRPAPIHKSSHTPTWSSASRYGYQINDFV</sequence>
<evidence type="ECO:0000256" key="9">
    <source>
        <dbReference type="SAM" id="MobiDB-lite"/>
    </source>
</evidence>
<keyword evidence="4 8" id="KW-0812">Transmembrane</keyword>
<feature type="region of interest" description="Disordered" evidence="9">
    <location>
        <begin position="199"/>
        <end position="222"/>
    </location>
</feature>
<keyword evidence="2 8" id="KW-0796">Tight junction</keyword>
<feature type="transmembrane region" description="Helical" evidence="8">
    <location>
        <begin position="163"/>
        <end position="183"/>
    </location>
</feature>
<dbReference type="PROSITE" id="PS01346">
    <property type="entry name" value="CLAUDIN"/>
    <property type="match status" value="1"/>
</dbReference>
<dbReference type="InterPro" id="IPR017974">
    <property type="entry name" value="Claudin_CS"/>
</dbReference>
<evidence type="ECO:0000256" key="7">
    <source>
        <dbReference type="ARBA" id="ARBA00023136"/>
    </source>
</evidence>
<dbReference type="InterPro" id="IPR006187">
    <property type="entry name" value="Claudin"/>
</dbReference>
<evidence type="ECO:0000256" key="5">
    <source>
        <dbReference type="ARBA" id="ARBA00022949"/>
    </source>
</evidence>
<dbReference type="GO" id="GO:0005198">
    <property type="term" value="F:structural molecule activity"/>
    <property type="evidence" value="ECO:0007669"/>
    <property type="project" value="InterPro"/>
</dbReference>
<dbReference type="EMBL" id="WNYA01009968">
    <property type="protein sequence ID" value="KAG8540582.1"/>
    <property type="molecule type" value="Genomic_DNA"/>
</dbReference>
<reference evidence="11" key="1">
    <citation type="thesis" date="2020" institute="ProQuest LLC" country="789 East Eisenhower Parkway, Ann Arbor, MI, USA">
        <title>Comparative Genomics and Chromosome Evolution.</title>
        <authorList>
            <person name="Mudd A.B."/>
        </authorList>
    </citation>
    <scope>NUCLEOTIDE SEQUENCE</scope>
    <source>
        <strain evidence="11">237g6f4</strain>
        <tissue evidence="11">Blood</tissue>
    </source>
</reference>
<evidence type="ECO:0000256" key="2">
    <source>
        <dbReference type="ARBA" id="ARBA00022427"/>
    </source>
</evidence>
<keyword evidence="5 8" id="KW-0965">Cell junction</keyword>
<dbReference type="Gene3D" id="1.20.140.150">
    <property type="match status" value="1"/>
</dbReference>
<keyword evidence="6 8" id="KW-1133">Transmembrane helix</keyword>
<dbReference type="AlphaFoldDB" id="A0AAV6YTE8"/>
<comment type="caution">
    <text evidence="11">The sequence shown here is derived from an EMBL/GenBank/DDBJ whole genome shotgun (WGS) entry which is preliminary data.</text>
</comment>
<comment type="similarity">
    <text evidence="1 8">Belongs to the claudin family.</text>
</comment>
<dbReference type="Pfam" id="PF00822">
    <property type="entry name" value="PMP22_Claudin"/>
    <property type="match status" value="1"/>
</dbReference>
<evidence type="ECO:0000256" key="3">
    <source>
        <dbReference type="ARBA" id="ARBA00022475"/>
    </source>
</evidence>
<evidence type="ECO:0000256" key="4">
    <source>
        <dbReference type="ARBA" id="ARBA00022692"/>
    </source>
</evidence>
<name>A0AAV6YTE8_ENGPU</name>
<evidence type="ECO:0000256" key="1">
    <source>
        <dbReference type="ARBA" id="ARBA00008295"/>
    </source>
</evidence>
<accession>A0AAV6YTE8</accession>
<keyword evidence="3 8" id="KW-1003">Cell membrane</keyword>
<dbReference type="PRINTS" id="PR01077">
    <property type="entry name" value="CLAUDIN"/>
</dbReference>
<dbReference type="PRINTS" id="PR01385">
    <property type="entry name" value="CLAUDIN14"/>
</dbReference>
<protein>
    <recommendedName>
        <fullName evidence="8">Claudin</fullName>
    </recommendedName>
</protein>
<dbReference type="PANTHER" id="PTHR12002">
    <property type="entry name" value="CLAUDIN"/>
    <property type="match status" value="1"/>
</dbReference>
<evidence type="ECO:0000313" key="12">
    <source>
        <dbReference type="Proteomes" id="UP000824782"/>
    </source>
</evidence>
<keyword evidence="7 8" id="KW-0472">Membrane</keyword>
<gene>
    <name evidence="11" type="ORF">GDO81_019005</name>
    <name evidence="10" type="ORF">GDO81_019306</name>
</gene>
<evidence type="ECO:0000313" key="10">
    <source>
        <dbReference type="EMBL" id="KAG8540436.1"/>
    </source>
</evidence>
<dbReference type="FunFam" id="1.20.140.150:FF:000001">
    <property type="entry name" value="Claudin"/>
    <property type="match status" value="1"/>
</dbReference>
<dbReference type="EMBL" id="WNYA01010468">
    <property type="protein sequence ID" value="KAG8540436.1"/>
    <property type="molecule type" value="Genomic_DNA"/>
</dbReference>
<dbReference type="Proteomes" id="UP000824782">
    <property type="component" value="Unassembled WGS sequence"/>
</dbReference>
<feature type="transmembrane region" description="Helical" evidence="8">
    <location>
        <begin position="116"/>
        <end position="138"/>
    </location>
</feature>
<evidence type="ECO:0000313" key="11">
    <source>
        <dbReference type="EMBL" id="KAG8540582.1"/>
    </source>
</evidence>
<evidence type="ECO:0000256" key="6">
    <source>
        <dbReference type="ARBA" id="ARBA00022989"/>
    </source>
</evidence>
<dbReference type="InterPro" id="IPR004031">
    <property type="entry name" value="PMP22/EMP/MP20/Claudin"/>
</dbReference>
<dbReference type="GO" id="GO:0005923">
    <property type="term" value="C:bicellular tight junction"/>
    <property type="evidence" value="ECO:0007669"/>
    <property type="project" value="UniProtKB-SubCell"/>
</dbReference>
<comment type="subcellular location">
    <subcellularLocation>
        <location evidence="8">Cell junction</location>
        <location evidence="8">Tight junction</location>
    </subcellularLocation>
    <subcellularLocation>
        <location evidence="8">Cell membrane</location>
        <topology evidence="8">Multi-pass membrane protein</topology>
    </subcellularLocation>
</comment>